<evidence type="ECO:0000256" key="1">
    <source>
        <dbReference type="ARBA" id="ARBA00005495"/>
    </source>
</evidence>
<reference evidence="6" key="1">
    <citation type="submission" date="2020-03" db="EMBL/GenBank/DDBJ databases">
        <title>Solimonas marina sp. nov., isolated from deep seawater of the Pacific Ocean.</title>
        <authorList>
            <person name="Liu X."/>
            <person name="Lai Q."/>
            <person name="Sun F."/>
            <person name="Gai Y."/>
            <person name="Li G."/>
            <person name="Shao Z."/>
        </authorList>
    </citation>
    <scope>NUCLEOTIDE SEQUENCE</scope>
    <source>
        <strain evidence="6">C16B3</strain>
    </source>
</reference>
<accession>A0A969W8E6</accession>
<dbReference type="GO" id="GO:0016846">
    <property type="term" value="F:carbon-sulfur lyase activity"/>
    <property type="evidence" value="ECO:0007669"/>
    <property type="project" value="InterPro"/>
</dbReference>
<evidence type="ECO:0000256" key="2">
    <source>
        <dbReference type="ARBA" id="ARBA00022723"/>
    </source>
</evidence>
<dbReference type="AlphaFoldDB" id="A0A969W8E6"/>
<feature type="domain" description="CENP-V/GFA" evidence="5">
    <location>
        <begin position="4"/>
        <end position="120"/>
    </location>
</feature>
<dbReference type="PANTHER" id="PTHR33337">
    <property type="entry name" value="GFA DOMAIN-CONTAINING PROTEIN"/>
    <property type="match status" value="1"/>
</dbReference>
<evidence type="ECO:0000313" key="6">
    <source>
        <dbReference type="EMBL" id="NKF20851.1"/>
    </source>
</evidence>
<name>A0A969W8E6_9GAMM</name>
<dbReference type="RefSeq" id="WP_168146112.1">
    <property type="nucleotide sequence ID" value="NZ_JAAVXB010000001.1"/>
</dbReference>
<dbReference type="InterPro" id="IPR006913">
    <property type="entry name" value="CENP-V/GFA"/>
</dbReference>
<keyword evidence="2" id="KW-0479">Metal-binding</keyword>
<gene>
    <name evidence="6" type="ORF">G7Y82_00885</name>
</gene>
<keyword evidence="7" id="KW-1185">Reference proteome</keyword>
<evidence type="ECO:0000259" key="5">
    <source>
        <dbReference type="PROSITE" id="PS51891"/>
    </source>
</evidence>
<dbReference type="Proteomes" id="UP000653472">
    <property type="component" value="Unassembled WGS sequence"/>
</dbReference>
<dbReference type="SUPFAM" id="SSF51316">
    <property type="entry name" value="Mss4-like"/>
    <property type="match status" value="1"/>
</dbReference>
<evidence type="ECO:0000256" key="4">
    <source>
        <dbReference type="ARBA" id="ARBA00023239"/>
    </source>
</evidence>
<protein>
    <submittedName>
        <fullName evidence="6">GFA family protein</fullName>
    </submittedName>
</protein>
<dbReference type="PROSITE" id="PS51891">
    <property type="entry name" value="CENP_V_GFA"/>
    <property type="match status" value="1"/>
</dbReference>
<dbReference type="GO" id="GO:0046872">
    <property type="term" value="F:metal ion binding"/>
    <property type="evidence" value="ECO:0007669"/>
    <property type="project" value="UniProtKB-KW"/>
</dbReference>
<dbReference type="InterPro" id="IPR011057">
    <property type="entry name" value="Mss4-like_sf"/>
</dbReference>
<evidence type="ECO:0000313" key="7">
    <source>
        <dbReference type="Proteomes" id="UP000653472"/>
    </source>
</evidence>
<comment type="caution">
    <text evidence="6">The sequence shown here is derived from an EMBL/GenBank/DDBJ whole genome shotgun (WGS) entry which is preliminary data.</text>
</comment>
<dbReference type="EMBL" id="JAAVXB010000001">
    <property type="protein sequence ID" value="NKF20851.1"/>
    <property type="molecule type" value="Genomic_DNA"/>
</dbReference>
<dbReference type="Gene3D" id="3.90.1590.10">
    <property type="entry name" value="glutathione-dependent formaldehyde- activating enzyme (gfa)"/>
    <property type="match status" value="1"/>
</dbReference>
<sequence length="134" mass="14515">MTIYRGACLCGAVRYEVQGRFERFFLCHCSRCRKDTGSAHGANLFSQSASLTWVAGEEQLRHFALSATRHARSFCGVCGSALPSVQMDGKLLVVPAGSLDDDVDLKPDAHLFAASRAAWDDGFTDVAVFDGLPK</sequence>
<keyword evidence="4" id="KW-0456">Lyase</keyword>
<organism evidence="6 7">
    <name type="scientific">Solimonas marina</name>
    <dbReference type="NCBI Taxonomy" id="2714601"/>
    <lineage>
        <taxon>Bacteria</taxon>
        <taxon>Pseudomonadati</taxon>
        <taxon>Pseudomonadota</taxon>
        <taxon>Gammaproteobacteria</taxon>
        <taxon>Nevskiales</taxon>
        <taxon>Nevskiaceae</taxon>
        <taxon>Solimonas</taxon>
    </lineage>
</organism>
<dbReference type="Pfam" id="PF04828">
    <property type="entry name" value="GFA"/>
    <property type="match status" value="1"/>
</dbReference>
<evidence type="ECO:0000256" key="3">
    <source>
        <dbReference type="ARBA" id="ARBA00022833"/>
    </source>
</evidence>
<dbReference type="PANTHER" id="PTHR33337:SF40">
    <property type="entry name" value="CENP-V_GFA DOMAIN-CONTAINING PROTEIN-RELATED"/>
    <property type="match status" value="1"/>
</dbReference>
<keyword evidence="3" id="KW-0862">Zinc</keyword>
<comment type="similarity">
    <text evidence="1">Belongs to the Gfa family.</text>
</comment>
<proteinExistence type="inferred from homology"/>